<feature type="signal peptide" evidence="1">
    <location>
        <begin position="1"/>
        <end position="23"/>
    </location>
</feature>
<proteinExistence type="predicted"/>
<dbReference type="EMBL" id="JACCBU010000001">
    <property type="protein sequence ID" value="NYE73819.1"/>
    <property type="molecule type" value="Genomic_DNA"/>
</dbReference>
<evidence type="ECO:0000313" key="2">
    <source>
        <dbReference type="EMBL" id="NYE73819.1"/>
    </source>
</evidence>
<feature type="chain" id="PRO_5031057254" evidence="1">
    <location>
        <begin position="24"/>
        <end position="143"/>
    </location>
</feature>
<name>A0A7Y9ICL9_9ACTN</name>
<dbReference type="AlphaFoldDB" id="A0A7Y9ICL9"/>
<evidence type="ECO:0000313" key="3">
    <source>
        <dbReference type="Proteomes" id="UP000569914"/>
    </source>
</evidence>
<protein>
    <submittedName>
        <fullName evidence="2">Uncharacterized protein</fullName>
    </submittedName>
</protein>
<comment type="caution">
    <text evidence="2">The sequence shown here is derived from an EMBL/GenBank/DDBJ whole genome shotgun (WGS) entry which is preliminary data.</text>
</comment>
<gene>
    <name evidence="2" type="ORF">BKA15_005148</name>
</gene>
<accession>A0A7Y9ICL9</accession>
<dbReference type="PROSITE" id="PS51257">
    <property type="entry name" value="PROKAR_LIPOPROTEIN"/>
    <property type="match status" value="1"/>
</dbReference>
<dbReference type="Proteomes" id="UP000569914">
    <property type="component" value="Unassembled WGS sequence"/>
</dbReference>
<sequence>MRFLRAGGLLAIMVMIMLAGCSAAPNGTRPTGGSSTPAPTSSAAIPADGVSLAELGFQNGPSDRVSLPRDVSFVTSADQPNAVTLVIDRPSGAAVATYLRRSLPPAGFTIDSDLGTTLTFSGFGWAGSFTGSADSSALVLRPA</sequence>
<organism evidence="2 3">
    <name type="scientific">Microlunatus parietis</name>
    <dbReference type="NCBI Taxonomy" id="682979"/>
    <lineage>
        <taxon>Bacteria</taxon>
        <taxon>Bacillati</taxon>
        <taxon>Actinomycetota</taxon>
        <taxon>Actinomycetes</taxon>
        <taxon>Propionibacteriales</taxon>
        <taxon>Propionibacteriaceae</taxon>
        <taxon>Microlunatus</taxon>
    </lineage>
</organism>
<keyword evidence="3" id="KW-1185">Reference proteome</keyword>
<keyword evidence="1" id="KW-0732">Signal</keyword>
<evidence type="ECO:0000256" key="1">
    <source>
        <dbReference type="SAM" id="SignalP"/>
    </source>
</evidence>
<dbReference type="RefSeq" id="WP_179755607.1">
    <property type="nucleotide sequence ID" value="NZ_JACCBU010000001.1"/>
</dbReference>
<reference evidence="2 3" key="1">
    <citation type="submission" date="2020-07" db="EMBL/GenBank/DDBJ databases">
        <title>Sequencing the genomes of 1000 actinobacteria strains.</title>
        <authorList>
            <person name="Klenk H.-P."/>
        </authorList>
    </citation>
    <scope>NUCLEOTIDE SEQUENCE [LARGE SCALE GENOMIC DNA]</scope>
    <source>
        <strain evidence="2 3">DSM 22083</strain>
    </source>
</reference>